<gene>
    <name evidence="3" type="ORF">NB231_13196</name>
</gene>
<dbReference type="GO" id="GO:0005829">
    <property type="term" value="C:cytosol"/>
    <property type="evidence" value="ECO:0007669"/>
    <property type="project" value="TreeGrafter"/>
</dbReference>
<evidence type="ECO:0000313" key="4">
    <source>
        <dbReference type="Proteomes" id="UP000003374"/>
    </source>
</evidence>
<keyword evidence="4" id="KW-1185">Reference proteome</keyword>
<dbReference type="PANTHER" id="PTHR37528:SF1">
    <property type="entry name" value="UPF0149 PROTEIN YGFB"/>
    <property type="match status" value="1"/>
</dbReference>
<accession>A4BS92</accession>
<dbReference type="Gene3D" id="1.20.120.740">
    <property type="entry name" value="YgfB uncharacterised protein family UPF0149, PF03695"/>
    <property type="match status" value="1"/>
</dbReference>
<dbReference type="PANTHER" id="PTHR37528">
    <property type="entry name" value="UPF0149 PROTEIN YGFB"/>
    <property type="match status" value="1"/>
</dbReference>
<comment type="caution">
    <text evidence="3">The sequence shown here is derived from an EMBL/GenBank/DDBJ whole genome shotgun (WGS) entry which is preliminary data.</text>
</comment>
<dbReference type="InterPro" id="IPR036255">
    <property type="entry name" value="YgfB-like_sf"/>
</dbReference>
<proteinExistence type="inferred from homology"/>
<dbReference type="InterPro" id="IPR011978">
    <property type="entry name" value="YgfB-like"/>
</dbReference>
<evidence type="ECO:0000256" key="1">
    <source>
        <dbReference type="ARBA" id="ARBA00038308"/>
    </source>
</evidence>
<protein>
    <recommendedName>
        <fullName evidence="5">YecA family protein</fullName>
    </recommendedName>
</protein>
<feature type="region of interest" description="Disordered" evidence="2">
    <location>
        <begin position="173"/>
        <end position="192"/>
    </location>
</feature>
<sequence length="192" mass="20463">MLELYEPLDQALAALEAGAGAAAAHGRLCGMLTVSKNVDRARWIAEVLEDTAPRGDAAKACLMLLSRLYEETCEALADPELGWRILLPGDSEPLALRAAALGAWSEGYLFGLAVGGLTDGTGLPGEVREALGDLAEIAQVDTDPEVDEDNEQAYAELVEYVRMSTLLIREHVGGPDAAGRRSDGHESKPRLH</sequence>
<evidence type="ECO:0008006" key="5">
    <source>
        <dbReference type="Google" id="ProtNLM"/>
    </source>
</evidence>
<dbReference type="eggNOG" id="COG3079">
    <property type="taxonomic scope" value="Bacteria"/>
</dbReference>
<dbReference type="EMBL" id="AAOF01000009">
    <property type="protein sequence ID" value="EAR21352.1"/>
    <property type="molecule type" value="Genomic_DNA"/>
</dbReference>
<evidence type="ECO:0000313" key="3">
    <source>
        <dbReference type="EMBL" id="EAR21352.1"/>
    </source>
</evidence>
<dbReference type="Pfam" id="PF03695">
    <property type="entry name" value="UPF0149"/>
    <property type="match status" value="1"/>
</dbReference>
<organism evidence="3 4">
    <name type="scientific">Nitrococcus mobilis Nb-231</name>
    <dbReference type="NCBI Taxonomy" id="314278"/>
    <lineage>
        <taxon>Bacteria</taxon>
        <taxon>Pseudomonadati</taxon>
        <taxon>Pseudomonadota</taxon>
        <taxon>Gammaproteobacteria</taxon>
        <taxon>Chromatiales</taxon>
        <taxon>Ectothiorhodospiraceae</taxon>
        <taxon>Nitrococcus</taxon>
    </lineage>
</organism>
<dbReference type="SUPFAM" id="SSF101327">
    <property type="entry name" value="YgfB-like"/>
    <property type="match status" value="1"/>
</dbReference>
<evidence type="ECO:0000256" key="2">
    <source>
        <dbReference type="SAM" id="MobiDB-lite"/>
    </source>
</evidence>
<dbReference type="AlphaFoldDB" id="A4BS92"/>
<reference evidence="3 4" key="1">
    <citation type="submission" date="2006-02" db="EMBL/GenBank/DDBJ databases">
        <authorList>
            <person name="Waterbury J."/>
            <person name="Ferriera S."/>
            <person name="Johnson J."/>
            <person name="Kravitz S."/>
            <person name="Halpern A."/>
            <person name="Remington K."/>
            <person name="Beeson K."/>
            <person name="Tran B."/>
            <person name="Rogers Y.-H."/>
            <person name="Friedman R."/>
            <person name="Venter J.C."/>
        </authorList>
    </citation>
    <scope>NUCLEOTIDE SEQUENCE [LARGE SCALE GENOMIC DNA]</scope>
    <source>
        <strain evidence="3 4">Nb-231</strain>
    </source>
</reference>
<dbReference type="STRING" id="314278.NB231_13196"/>
<dbReference type="Proteomes" id="UP000003374">
    <property type="component" value="Unassembled WGS sequence"/>
</dbReference>
<name>A4BS92_9GAMM</name>
<comment type="similarity">
    <text evidence="1">Belongs to the UPF0149 family.</text>
</comment>
<dbReference type="HOGENOM" id="CLU_085336_0_1_6"/>